<evidence type="ECO:0000256" key="2">
    <source>
        <dbReference type="SAM" id="SignalP"/>
    </source>
</evidence>
<dbReference type="STRING" id="344882.ABB29_12620"/>
<evidence type="ECO:0000256" key="1">
    <source>
        <dbReference type="SAM" id="MobiDB-lite"/>
    </source>
</evidence>
<feature type="compositionally biased region" description="Polar residues" evidence="1">
    <location>
        <begin position="634"/>
        <end position="644"/>
    </location>
</feature>
<evidence type="ECO:0000313" key="3">
    <source>
        <dbReference type="EMBL" id="KRG68464.1"/>
    </source>
</evidence>
<feature type="chain" id="PRO_5006394003" description="Conditioned medium factor" evidence="2">
    <location>
        <begin position="25"/>
        <end position="644"/>
    </location>
</feature>
<dbReference type="SUPFAM" id="SSF53474">
    <property type="entry name" value="alpha/beta-Hydrolases"/>
    <property type="match status" value="1"/>
</dbReference>
<evidence type="ECO:0000313" key="4">
    <source>
        <dbReference type="Proteomes" id="UP000052052"/>
    </source>
</evidence>
<keyword evidence="4" id="KW-1185">Reference proteome</keyword>
<dbReference type="Proteomes" id="UP000052052">
    <property type="component" value="Unassembled WGS sequence"/>
</dbReference>
<protein>
    <recommendedName>
        <fullName evidence="5">Conditioned medium factor</fullName>
    </recommendedName>
</protein>
<gene>
    <name evidence="3" type="ORF">ABB29_12620</name>
</gene>
<dbReference type="OrthoDB" id="6189002at2"/>
<dbReference type="Gene3D" id="3.40.50.1820">
    <property type="entry name" value="alpha/beta hydrolase"/>
    <property type="match status" value="1"/>
</dbReference>
<dbReference type="NCBIfam" id="NF041940">
    <property type="entry name" value="choice_anch_X"/>
    <property type="match status" value="1"/>
</dbReference>
<evidence type="ECO:0008006" key="5">
    <source>
        <dbReference type="Google" id="ProtNLM"/>
    </source>
</evidence>
<comment type="caution">
    <text evidence="3">The sequence shown here is derived from an EMBL/GenBank/DDBJ whole genome shotgun (WGS) entry which is preliminary data.</text>
</comment>
<feature type="signal peptide" evidence="2">
    <location>
        <begin position="1"/>
        <end position="24"/>
    </location>
</feature>
<accession>A0A0R0CGE6</accession>
<keyword evidence="2" id="KW-0732">Signal</keyword>
<dbReference type="RefSeq" id="WP_057659638.1">
    <property type="nucleotide sequence ID" value="NZ_LDJL01000013.1"/>
</dbReference>
<proteinExistence type="predicted"/>
<dbReference type="PATRIC" id="fig|344882.3.peg.901"/>
<organism evidence="3 4">
    <name type="scientific">Pseudoxanthomonas dokdonensis</name>
    <dbReference type="NCBI Taxonomy" id="344882"/>
    <lineage>
        <taxon>Bacteria</taxon>
        <taxon>Pseudomonadati</taxon>
        <taxon>Pseudomonadota</taxon>
        <taxon>Gammaproteobacteria</taxon>
        <taxon>Lysobacterales</taxon>
        <taxon>Lysobacteraceae</taxon>
        <taxon>Pseudoxanthomonas</taxon>
    </lineage>
</organism>
<dbReference type="InterPro" id="IPR029058">
    <property type="entry name" value="AB_hydrolase_fold"/>
</dbReference>
<sequence>MMLWSRLGIGISLSLFATSSWGQAAPLQAKQLAGPPQEMASMQAADASAGMQFSRSALLPIEFDAAGNWQGSLPVENDRLQFVLISQKASRAASLVSPSGQTLDSATLAGNRQAVALDASMPGVSGQRYQFNQAASGDWQVQLQGEPGQRGFVLVEGDEAIALGSYQAHHDRKLGQSFVVRSLLEDANSDYSSTRLGTRMDRAILRVTDEAGTETEYLMHDDGRHDDGAANDGVYAAAFRPGSAGVYSAQVIAHGRDGEGNPLIRTTAHLIPVLDSALALAKGTASMQATSDNRLALSLPLAARDPGKHYRVLAEVWGANDVAVAWVGGMVLPEDGRLDIGFDPRWIKRSGARAPFELRNLRIEDPDHFVTLASATRLPLTISKSVARSTASLKHVQSGELDEAMLYGPRPTQLQRLQSDVGINATGRGLMLVHGYCSSAVWPTGDFTGEIVFKDHQKNRSHDAFARLIRSQGDAARNSYGIVAHSQGGAAALHLAAYYWSGLDRASGGRLIQSVGTPYQGTPLAGNLAAIGNVFGVGCGKNTNLTTSGAASWLAGISNSQRAKVNYYTTSEADRSIFNDYCHLATDALLSNPEDGTTEKSRGQLPGAVNRGHKTGWCHTTGMRDTAQYRDSSRNATMDSNAAR</sequence>
<reference evidence="3 4" key="1">
    <citation type="submission" date="2015-05" db="EMBL/GenBank/DDBJ databases">
        <title>Genome sequencing and analysis of members of genus Stenotrophomonas.</title>
        <authorList>
            <person name="Patil P.P."/>
            <person name="Midha S."/>
            <person name="Patil P.B."/>
        </authorList>
    </citation>
    <scope>NUCLEOTIDE SEQUENCE [LARGE SCALE GENOMIC DNA]</scope>
    <source>
        <strain evidence="3 4">DSM 21858</strain>
    </source>
</reference>
<dbReference type="AlphaFoldDB" id="A0A0R0CGE6"/>
<name>A0A0R0CGE6_9GAMM</name>
<feature type="region of interest" description="Disordered" evidence="1">
    <location>
        <begin position="592"/>
        <end position="644"/>
    </location>
</feature>
<dbReference type="EMBL" id="LDJL01000013">
    <property type="protein sequence ID" value="KRG68464.1"/>
    <property type="molecule type" value="Genomic_DNA"/>
</dbReference>